<protein>
    <submittedName>
        <fullName evidence="4">Acetoacetyl-CoA synthetase</fullName>
    </submittedName>
</protein>
<gene>
    <name evidence="4" type="primary">aacs</name>
    <name evidence="4" type="ORF">A0H81_04058</name>
</gene>
<evidence type="ECO:0000313" key="5">
    <source>
        <dbReference type="Proteomes" id="UP000092993"/>
    </source>
</evidence>
<dbReference type="InterPro" id="IPR042099">
    <property type="entry name" value="ANL_N_sf"/>
</dbReference>
<dbReference type="Proteomes" id="UP000092993">
    <property type="component" value="Unassembled WGS sequence"/>
</dbReference>
<dbReference type="InterPro" id="IPR020845">
    <property type="entry name" value="AMP-binding_CS"/>
</dbReference>
<dbReference type="PANTHER" id="PTHR42921:SF1">
    <property type="entry name" value="ACETOACETYL-COA SYNTHETASE"/>
    <property type="match status" value="1"/>
</dbReference>
<comment type="caution">
    <text evidence="4">The sequence shown here is derived from an EMBL/GenBank/DDBJ whole genome shotgun (WGS) entry which is preliminary data.</text>
</comment>
<dbReference type="PANTHER" id="PTHR42921">
    <property type="entry name" value="ACETOACETYL-COA SYNTHETASE"/>
    <property type="match status" value="1"/>
</dbReference>
<dbReference type="SUPFAM" id="SSF56801">
    <property type="entry name" value="Acetyl-CoA synthetase-like"/>
    <property type="match status" value="1"/>
</dbReference>
<name>A0A1C7MJ82_GRIFR</name>
<dbReference type="InterPro" id="IPR032387">
    <property type="entry name" value="ACAS_N"/>
</dbReference>
<sequence>MSALYSPPSPEDSRTFQFLKRINAEHSLPLSSYFDLYKWSIAKIDHFWSAVWDETDIIGFKGAHVVDSAALPPANPPWFSEAKLNYAENMLRCRSSAKIALIQAIEPEPSNPNPPLRRVTYAELYALVADLVSAFLSCGLKPGDRIASYSSNCIENVAACLASSAIGCIWVSAAADFGPEGVLERFEQVQPSVIVSVESVVAPAYAEAKSPPSGLSDRIPLQPKVIVVRTKSESLPSDWDDSWTTWDDFVAEGKEKKLGRTPEGEIKWQRLGFDWPLWILFSSGTTGRPKPIVHRAGGMLLQAQKEFVICADLKPEDVFFYYTTTSVPAPRHVTPFSSHDDCTFAWFRGWMMWNFLVSALSIGCTLVLYDGSPLHDPSYLWRLVDELGITIFGTSAKYIDQLAKVYKPAEHHSLATLRHIYSTGSPLAPPLFDFVYQHIRSDVLLGSITGGTDICSLFAGMCAALPVFRGEIQCRLLGMAIEAFTPAGVPAKPDEPGELVCLKPFPCMPVGFWPLPGYGTEEAVEAAKKRYQDAYFSEFKDVWFHGDHVVVTRSRAGNGGGLIMLGRSDGVLYVCDFAPAASSSLTIGAYQEPRGVRFGSAELYDVIELCFASTETHTAHTIVDCLAVGQSIAKGTDERVILFVKLLEGQNLSEELEKKIRAEIRSRRSARHVPARIIRVADIPYTVNMKRVEVPVKKIINGAPVSSVNPATLKNPECLSAYAAIGERLRAEVA</sequence>
<dbReference type="AlphaFoldDB" id="A0A1C7MJ82"/>
<dbReference type="InterPro" id="IPR045851">
    <property type="entry name" value="AMP-bd_C_sf"/>
</dbReference>
<proteinExistence type="inferred from homology"/>
<evidence type="ECO:0000259" key="2">
    <source>
        <dbReference type="Pfam" id="PF00501"/>
    </source>
</evidence>
<dbReference type="STRING" id="5627.A0A1C7MJ82"/>
<dbReference type="Pfam" id="PF16177">
    <property type="entry name" value="ACAS_N"/>
    <property type="match status" value="1"/>
</dbReference>
<dbReference type="PROSITE" id="PS00455">
    <property type="entry name" value="AMP_BINDING"/>
    <property type="match status" value="1"/>
</dbReference>
<dbReference type="Gene3D" id="3.40.50.12780">
    <property type="entry name" value="N-terminal domain of ligase-like"/>
    <property type="match status" value="1"/>
</dbReference>
<organism evidence="4 5">
    <name type="scientific">Grifola frondosa</name>
    <name type="common">Maitake</name>
    <name type="synonym">Polyporus frondosus</name>
    <dbReference type="NCBI Taxonomy" id="5627"/>
    <lineage>
        <taxon>Eukaryota</taxon>
        <taxon>Fungi</taxon>
        <taxon>Dikarya</taxon>
        <taxon>Basidiomycota</taxon>
        <taxon>Agaricomycotina</taxon>
        <taxon>Agaricomycetes</taxon>
        <taxon>Polyporales</taxon>
        <taxon>Grifolaceae</taxon>
        <taxon>Grifola</taxon>
    </lineage>
</organism>
<accession>A0A1C7MJ82</accession>
<dbReference type="EMBL" id="LUGG01000003">
    <property type="protein sequence ID" value="OBZ76479.1"/>
    <property type="molecule type" value="Genomic_DNA"/>
</dbReference>
<evidence type="ECO:0000256" key="1">
    <source>
        <dbReference type="ARBA" id="ARBA00006432"/>
    </source>
</evidence>
<dbReference type="Pfam" id="PF00501">
    <property type="entry name" value="AMP-binding"/>
    <property type="match status" value="1"/>
</dbReference>
<keyword evidence="5" id="KW-1185">Reference proteome</keyword>
<feature type="domain" description="AMP-dependent synthetase/ligase" evidence="2">
    <location>
        <begin position="116"/>
        <end position="501"/>
    </location>
</feature>
<dbReference type="GO" id="GO:0030729">
    <property type="term" value="F:acetoacetate-CoA ligase activity"/>
    <property type="evidence" value="ECO:0007669"/>
    <property type="project" value="TreeGrafter"/>
</dbReference>
<dbReference type="OMA" id="MPNTWQT"/>
<reference evidence="4 5" key="1">
    <citation type="submission" date="2016-03" db="EMBL/GenBank/DDBJ databases">
        <title>Whole genome sequencing of Grifola frondosa 9006-11.</title>
        <authorList>
            <person name="Min B."/>
            <person name="Park H."/>
            <person name="Kim J.-G."/>
            <person name="Cho H."/>
            <person name="Oh Y.-L."/>
            <person name="Kong W.-S."/>
            <person name="Choi I.-G."/>
        </authorList>
    </citation>
    <scope>NUCLEOTIDE SEQUENCE [LARGE SCALE GENOMIC DNA]</scope>
    <source>
        <strain evidence="4 5">9006-11</strain>
    </source>
</reference>
<comment type="similarity">
    <text evidence="1">Belongs to the ATP-dependent AMP-binding enzyme family.</text>
</comment>
<evidence type="ECO:0000313" key="4">
    <source>
        <dbReference type="EMBL" id="OBZ76479.1"/>
    </source>
</evidence>
<dbReference type="OrthoDB" id="10253869at2759"/>
<feature type="domain" description="Acetyl-coenzyme A synthetase N-terminal" evidence="3">
    <location>
        <begin position="33"/>
        <end position="89"/>
    </location>
</feature>
<evidence type="ECO:0000259" key="3">
    <source>
        <dbReference type="Pfam" id="PF16177"/>
    </source>
</evidence>
<dbReference type="InterPro" id="IPR000873">
    <property type="entry name" value="AMP-dep_synth/lig_dom"/>
</dbReference>
<dbReference type="Gene3D" id="3.30.300.30">
    <property type="match status" value="1"/>
</dbReference>